<dbReference type="InterPro" id="IPR000999">
    <property type="entry name" value="RNase_III_dom"/>
</dbReference>
<evidence type="ECO:0000313" key="3">
    <source>
        <dbReference type="Proteomes" id="UP000479691"/>
    </source>
</evidence>
<dbReference type="GO" id="GO:0004525">
    <property type="term" value="F:ribonuclease III activity"/>
    <property type="evidence" value="ECO:0007669"/>
    <property type="project" value="InterPro"/>
</dbReference>
<accession>A0A7C8Q4E5</accession>
<dbReference type="Gene3D" id="1.10.1520.10">
    <property type="entry name" value="Ribonuclease III domain"/>
    <property type="match status" value="1"/>
</dbReference>
<dbReference type="EMBL" id="JAABOE010000005">
    <property type="protein sequence ID" value="KAF3190755.1"/>
    <property type="molecule type" value="Genomic_DNA"/>
</dbReference>
<dbReference type="GO" id="GO:0006396">
    <property type="term" value="P:RNA processing"/>
    <property type="evidence" value="ECO:0007669"/>
    <property type="project" value="InterPro"/>
</dbReference>
<sequence length="278" mass="32269">MAVPGKQAWYYDVDIDKISTKNCRIYTFRSPAISAQIFPINTNYTSENKRLLKFLGDSLLRGLTAALMHRRLPDARCTELVMLSCALTSNYFYGKICKKIGLHNMLPKEMLSRQPENSKFFADLFEAYYFAIYKDCNYDLEAVQAMFDRLITPFLEVYYEWIKPEHQTPNQQTHQLQISAHALINSKRSVIKRGESIIRMGERPIHDVNENFHKRGLPAPKYTAILRQRAGKDYWRISISTKCLTILSIWAPTKSRARGDLTTKVLQHLKSKKSYKST</sequence>
<evidence type="ECO:0000313" key="2">
    <source>
        <dbReference type="EMBL" id="KAF3190755.1"/>
    </source>
</evidence>
<dbReference type="InterPro" id="IPR036389">
    <property type="entry name" value="RNase_III_sf"/>
</dbReference>
<evidence type="ECO:0000259" key="1">
    <source>
        <dbReference type="PROSITE" id="PS50142"/>
    </source>
</evidence>
<reference evidence="2 3" key="1">
    <citation type="submission" date="2019-06" db="EMBL/GenBank/DDBJ databases">
        <authorList>
            <person name="Palmer J.M."/>
        </authorList>
    </citation>
    <scope>NUCLEOTIDE SEQUENCE [LARGE SCALE GENOMIC DNA]</scope>
    <source>
        <strain evidence="2 3">TWF788</strain>
    </source>
</reference>
<gene>
    <name evidence="2" type="primary">DCL1_1</name>
    <name evidence="2" type="ORF">TWF788_008277</name>
</gene>
<proteinExistence type="predicted"/>
<dbReference type="PROSITE" id="PS50142">
    <property type="entry name" value="RNASE_3_2"/>
    <property type="match status" value="1"/>
</dbReference>
<dbReference type="Proteomes" id="UP000479691">
    <property type="component" value="Unassembled WGS sequence"/>
</dbReference>
<comment type="caution">
    <text evidence="2">The sequence shown here is derived from an EMBL/GenBank/DDBJ whole genome shotgun (WGS) entry which is preliminary data.</text>
</comment>
<dbReference type="SUPFAM" id="SSF69065">
    <property type="entry name" value="RNase III domain-like"/>
    <property type="match status" value="1"/>
</dbReference>
<dbReference type="Pfam" id="PF00636">
    <property type="entry name" value="Ribonuclease_3"/>
    <property type="match status" value="1"/>
</dbReference>
<dbReference type="AlphaFoldDB" id="A0A7C8Q4E5"/>
<name>A0A7C8Q4E5_ORBOL</name>
<dbReference type="CDD" id="cd00593">
    <property type="entry name" value="RIBOc"/>
    <property type="match status" value="1"/>
</dbReference>
<protein>
    <submittedName>
        <fullName evidence="2">Dicer-like protein 1</fullName>
    </submittedName>
</protein>
<feature type="domain" description="RNase III" evidence="1">
    <location>
        <begin position="49"/>
        <end position="137"/>
    </location>
</feature>
<organism evidence="2 3">
    <name type="scientific">Orbilia oligospora</name>
    <name type="common">Nematode-trapping fungus</name>
    <name type="synonym">Arthrobotrys oligospora</name>
    <dbReference type="NCBI Taxonomy" id="2813651"/>
    <lineage>
        <taxon>Eukaryota</taxon>
        <taxon>Fungi</taxon>
        <taxon>Dikarya</taxon>
        <taxon>Ascomycota</taxon>
        <taxon>Pezizomycotina</taxon>
        <taxon>Orbiliomycetes</taxon>
        <taxon>Orbiliales</taxon>
        <taxon>Orbiliaceae</taxon>
        <taxon>Orbilia</taxon>
    </lineage>
</organism>